<dbReference type="PANTHER" id="PTHR34653">
    <property type="match status" value="1"/>
</dbReference>
<comment type="similarity">
    <text evidence="2 4">Belongs to the FliE family.</text>
</comment>
<dbReference type="GO" id="GO:0071973">
    <property type="term" value="P:bacterial-type flagellum-dependent cell motility"/>
    <property type="evidence" value="ECO:0007669"/>
    <property type="project" value="InterPro"/>
</dbReference>
<dbReference type="InterPro" id="IPR001624">
    <property type="entry name" value="FliE"/>
</dbReference>
<name>I0HIK8_ACTM4</name>
<protein>
    <recommendedName>
        <fullName evidence="4">Flagellar hook-basal body complex protein FliE</fullName>
    </recommendedName>
</protein>
<dbReference type="PATRIC" id="fig|512565.3.peg.7638"/>
<keyword evidence="6" id="KW-1185">Reference proteome</keyword>
<keyword evidence="5" id="KW-0282">Flagellum</keyword>
<evidence type="ECO:0000256" key="2">
    <source>
        <dbReference type="ARBA" id="ARBA00009272"/>
    </source>
</evidence>
<comment type="subcellular location">
    <subcellularLocation>
        <location evidence="1 4">Bacterial flagellum basal body</location>
    </subcellularLocation>
</comment>
<organism evidence="5 6">
    <name type="scientific">Actinoplanes missouriensis (strain ATCC 14538 / DSM 43046 / CBS 188.64 / JCM 3121 / NBRC 102363 / NCIMB 12654 / NRRL B-3342 / UNCC 431)</name>
    <dbReference type="NCBI Taxonomy" id="512565"/>
    <lineage>
        <taxon>Bacteria</taxon>
        <taxon>Bacillati</taxon>
        <taxon>Actinomycetota</taxon>
        <taxon>Actinomycetes</taxon>
        <taxon>Micromonosporales</taxon>
        <taxon>Micromonosporaceae</taxon>
        <taxon>Actinoplanes</taxon>
    </lineage>
</organism>
<gene>
    <name evidence="4 5" type="primary">fliE</name>
    <name evidence="5" type="ordered locus">AMIS_76250</name>
</gene>
<keyword evidence="5" id="KW-0969">Cilium</keyword>
<dbReference type="GO" id="GO:0009425">
    <property type="term" value="C:bacterial-type flagellum basal body"/>
    <property type="evidence" value="ECO:0007669"/>
    <property type="project" value="UniProtKB-SubCell"/>
</dbReference>
<reference evidence="5 6" key="1">
    <citation type="submission" date="2012-02" db="EMBL/GenBank/DDBJ databases">
        <title>Complete genome sequence of Actinoplanes missouriensis 431 (= NBRC 102363).</title>
        <authorList>
            <person name="Ohnishi Y."/>
            <person name="Ishikawa J."/>
            <person name="Sekine M."/>
            <person name="Hosoyama A."/>
            <person name="Harada T."/>
            <person name="Narita H."/>
            <person name="Hata T."/>
            <person name="Konno Y."/>
            <person name="Tutikane K."/>
            <person name="Fujita N."/>
            <person name="Horinouchi S."/>
            <person name="Hayakawa M."/>
        </authorList>
    </citation>
    <scope>NUCLEOTIDE SEQUENCE [LARGE SCALE GENOMIC DNA]</scope>
    <source>
        <strain evidence="6">ATCC 14538 / DSM 43046 / CBS 188.64 / JCM 3121 / NBRC 102363 / NCIMB 12654 / NRRL B-3342 / UNCC 431</strain>
    </source>
</reference>
<accession>I0HIK8</accession>
<dbReference type="PANTHER" id="PTHR34653:SF1">
    <property type="entry name" value="FLAGELLAR HOOK-BASAL BODY COMPLEX PROTEIN FLIE"/>
    <property type="match status" value="1"/>
</dbReference>
<evidence type="ECO:0000313" key="6">
    <source>
        <dbReference type="Proteomes" id="UP000007882"/>
    </source>
</evidence>
<keyword evidence="5" id="KW-0966">Cell projection</keyword>
<evidence type="ECO:0000256" key="4">
    <source>
        <dbReference type="HAMAP-Rule" id="MF_00724"/>
    </source>
</evidence>
<dbReference type="EMBL" id="AP012319">
    <property type="protein sequence ID" value="BAL92845.1"/>
    <property type="molecule type" value="Genomic_DNA"/>
</dbReference>
<keyword evidence="3 4" id="KW-0975">Bacterial flagellum</keyword>
<dbReference type="PRINTS" id="PR01006">
    <property type="entry name" value="FLGHOOKFLIE"/>
</dbReference>
<dbReference type="eggNOG" id="COG1677">
    <property type="taxonomic scope" value="Bacteria"/>
</dbReference>
<evidence type="ECO:0000313" key="5">
    <source>
        <dbReference type="EMBL" id="BAL92845.1"/>
    </source>
</evidence>
<dbReference type="GO" id="GO:0003774">
    <property type="term" value="F:cytoskeletal motor activity"/>
    <property type="evidence" value="ECO:0007669"/>
    <property type="project" value="InterPro"/>
</dbReference>
<evidence type="ECO:0000256" key="1">
    <source>
        <dbReference type="ARBA" id="ARBA00004117"/>
    </source>
</evidence>
<dbReference type="HOGENOM" id="CLU_147249_3_0_11"/>
<dbReference type="STRING" id="512565.AMIS_76250"/>
<dbReference type="Pfam" id="PF02049">
    <property type="entry name" value="FliE"/>
    <property type="match status" value="1"/>
</dbReference>
<dbReference type="KEGG" id="ams:AMIS_76250"/>
<dbReference type="GO" id="GO:0005198">
    <property type="term" value="F:structural molecule activity"/>
    <property type="evidence" value="ECO:0007669"/>
    <property type="project" value="InterPro"/>
</dbReference>
<evidence type="ECO:0000256" key="3">
    <source>
        <dbReference type="ARBA" id="ARBA00023143"/>
    </source>
</evidence>
<proteinExistence type="inferred from homology"/>
<sequence>MIVMTSPIGGIGSIGGLGSLGGIGGSSGVEGISGLGGFSGVGGISGDTETTTKGPNADFAGMLAQGLENVQASQAKASDLGVQVANGTLADPAQYTMASTEAALGLQLTMAIRNKAVEAFQEIMRMQA</sequence>
<dbReference type="AlphaFoldDB" id="I0HIK8"/>
<dbReference type="HAMAP" id="MF_00724">
    <property type="entry name" value="FliE"/>
    <property type="match status" value="1"/>
</dbReference>
<dbReference type="Proteomes" id="UP000007882">
    <property type="component" value="Chromosome"/>
</dbReference>